<organism evidence="2 3">
    <name type="scientific">Dyella acidiphila</name>
    <dbReference type="NCBI Taxonomy" id="2775866"/>
    <lineage>
        <taxon>Bacteria</taxon>
        <taxon>Pseudomonadati</taxon>
        <taxon>Pseudomonadota</taxon>
        <taxon>Gammaproteobacteria</taxon>
        <taxon>Lysobacterales</taxon>
        <taxon>Rhodanobacteraceae</taxon>
        <taxon>Dyella</taxon>
    </lineage>
</organism>
<evidence type="ECO:0000313" key="3">
    <source>
        <dbReference type="Proteomes" id="UP000651010"/>
    </source>
</evidence>
<dbReference type="EMBL" id="JACZZA010000001">
    <property type="protein sequence ID" value="MBE1159491.1"/>
    <property type="molecule type" value="Genomic_DNA"/>
</dbReference>
<comment type="caution">
    <text evidence="2">The sequence shown here is derived from an EMBL/GenBank/DDBJ whole genome shotgun (WGS) entry which is preliminary data.</text>
</comment>
<accession>A0ABR9G616</accession>
<keyword evidence="3" id="KW-1185">Reference proteome</keyword>
<name>A0ABR9G616_9GAMM</name>
<feature type="domain" description="XAC0095-like" evidence="1">
    <location>
        <begin position="15"/>
        <end position="75"/>
    </location>
</feature>
<protein>
    <recommendedName>
        <fullName evidence="1">XAC0095-like domain-containing protein</fullName>
    </recommendedName>
</protein>
<dbReference type="Proteomes" id="UP000651010">
    <property type="component" value="Unassembled WGS sequence"/>
</dbReference>
<sequence>MNDADNAAVPGVFLALPEKAHIKLAQLHDHLGLLAQMAYAVTKEEEDAPLEIRRSVLGMCFDMAALQLGDVLHAIDQTRPQMRRSSRE</sequence>
<reference evidence="2 3" key="1">
    <citation type="submission" date="2020-09" db="EMBL/GenBank/DDBJ databases">
        <title>Dyella sp. 7MK23 isolated from forest soil.</title>
        <authorList>
            <person name="Fu J."/>
        </authorList>
    </citation>
    <scope>NUCLEOTIDE SEQUENCE [LARGE SCALE GENOMIC DNA]</scope>
    <source>
        <strain evidence="2 3">7MK23</strain>
    </source>
</reference>
<evidence type="ECO:0000313" key="2">
    <source>
        <dbReference type="EMBL" id="MBE1159491.1"/>
    </source>
</evidence>
<dbReference type="NCBIfam" id="NF047335">
    <property type="entry name" value="T3SS_XAC0095"/>
    <property type="match status" value="1"/>
</dbReference>
<dbReference type="Pfam" id="PF26642">
    <property type="entry name" value="XAC0095_dom"/>
    <property type="match status" value="1"/>
</dbReference>
<dbReference type="RefSeq" id="WP_192554312.1">
    <property type="nucleotide sequence ID" value="NZ_JACZZA010000001.1"/>
</dbReference>
<evidence type="ECO:0000259" key="1">
    <source>
        <dbReference type="Pfam" id="PF26642"/>
    </source>
</evidence>
<dbReference type="InterPro" id="IPR058099">
    <property type="entry name" value="T3SS_XAC0095_dom"/>
</dbReference>
<gene>
    <name evidence="2" type="ORF">IGX34_03775</name>
</gene>
<proteinExistence type="predicted"/>